<feature type="domain" description="DUF7619" evidence="6">
    <location>
        <begin position="522"/>
        <end position="653"/>
    </location>
</feature>
<evidence type="ECO:0000256" key="3">
    <source>
        <dbReference type="ARBA" id="ARBA00022737"/>
    </source>
</evidence>
<feature type="domain" description="Secretion system C-terminal sorting" evidence="5">
    <location>
        <begin position="671"/>
        <end position="737"/>
    </location>
</feature>
<reference evidence="7 8" key="1">
    <citation type="submission" date="2018-01" db="EMBL/GenBank/DDBJ databases">
        <title>Genomic Encyclopedia of Type Strains, Phase I: the one thousand microbial genomes (KMG-I) project.</title>
        <authorList>
            <person name="Goeker M."/>
        </authorList>
    </citation>
    <scope>NUCLEOTIDE SEQUENCE [LARGE SCALE GENOMIC DNA]</scope>
    <source>
        <strain evidence="7 8">DSM 17960</strain>
    </source>
</reference>
<dbReference type="NCBIfam" id="TIGR04183">
    <property type="entry name" value="Por_Secre_tail"/>
    <property type="match status" value="1"/>
</dbReference>
<evidence type="ECO:0000256" key="1">
    <source>
        <dbReference type="ARBA" id="ARBA00022614"/>
    </source>
</evidence>
<dbReference type="GO" id="GO:0035591">
    <property type="term" value="F:signaling adaptor activity"/>
    <property type="evidence" value="ECO:0007669"/>
    <property type="project" value="TreeGrafter"/>
</dbReference>
<evidence type="ECO:0000313" key="7">
    <source>
        <dbReference type="EMBL" id="POS00585.1"/>
    </source>
</evidence>
<dbReference type="Pfam" id="PF18962">
    <property type="entry name" value="Por_Secre_tail"/>
    <property type="match status" value="1"/>
</dbReference>
<dbReference type="Pfam" id="PF24595">
    <property type="entry name" value="DUF7619"/>
    <property type="match status" value="1"/>
</dbReference>
<dbReference type="SUPFAM" id="SSF52058">
    <property type="entry name" value="L domain-like"/>
    <property type="match status" value="1"/>
</dbReference>
<dbReference type="InterPro" id="IPR052574">
    <property type="entry name" value="CDIRP"/>
</dbReference>
<dbReference type="Gene3D" id="3.80.10.10">
    <property type="entry name" value="Ribonuclease Inhibitor"/>
    <property type="match status" value="1"/>
</dbReference>
<dbReference type="OrthoDB" id="1110367at2"/>
<dbReference type="InterPro" id="IPR026444">
    <property type="entry name" value="Secre_tail"/>
</dbReference>
<accession>A0A2S4N4G9</accession>
<keyword evidence="2 4" id="KW-0732">Signal</keyword>
<dbReference type="RefSeq" id="WP_103727195.1">
    <property type="nucleotide sequence ID" value="NZ_PQNY01000052.1"/>
</dbReference>
<dbReference type="NCBIfam" id="TIGR01451">
    <property type="entry name" value="B_ant_repeat"/>
    <property type="match status" value="1"/>
</dbReference>
<name>A0A2S4N4G9_9FLAO</name>
<dbReference type="EMBL" id="PQNY01000052">
    <property type="protein sequence ID" value="POS00585.1"/>
    <property type="molecule type" value="Genomic_DNA"/>
</dbReference>
<feature type="chain" id="PRO_5015479137" evidence="4">
    <location>
        <begin position="19"/>
        <end position="739"/>
    </location>
</feature>
<protein>
    <submittedName>
        <fullName evidence="7">Putative repeat protein (TIGR01451 family)/predicted secreted protein (Por secretion system target)</fullName>
    </submittedName>
</protein>
<comment type="caution">
    <text evidence="7">The sequence shown here is derived from an EMBL/GenBank/DDBJ whole genome shotgun (WGS) entry which is preliminary data.</text>
</comment>
<proteinExistence type="predicted"/>
<keyword evidence="3" id="KW-0677">Repeat</keyword>
<dbReference type="InterPro" id="IPR047589">
    <property type="entry name" value="DUF11_rpt"/>
</dbReference>
<evidence type="ECO:0000256" key="4">
    <source>
        <dbReference type="SAM" id="SignalP"/>
    </source>
</evidence>
<dbReference type="InterPro" id="IPR055353">
    <property type="entry name" value="DUF7619"/>
</dbReference>
<keyword evidence="8" id="KW-1185">Reference proteome</keyword>
<dbReference type="AlphaFoldDB" id="A0A2S4N4G9"/>
<dbReference type="PANTHER" id="PTHR47566:SF1">
    <property type="entry name" value="PROTEIN NUD1"/>
    <property type="match status" value="1"/>
</dbReference>
<feature type="signal peptide" evidence="4">
    <location>
        <begin position="1"/>
        <end position="18"/>
    </location>
</feature>
<evidence type="ECO:0000313" key="8">
    <source>
        <dbReference type="Proteomes" id="UP000237056"/>
    </source>
</evidence>
<evidence type="ECO:0000259" key="6">
    <source>
        <dbReference type="Pfam" id="PF24595"/>
    </source>
</evidence>
<organism evidence="7 8">
    <name type="scientific">Flavobacterium croceum DSM 17960</name>
    <dbReference type="NCBI Taxonomy" id="1121886"/>
    <lineage>
        <taxon>Bacteria</taxon>
        <taxon>Pseudomonadati</taxon>
        <taxon>Bacteroidota</taxon>
        <taxon>Flavobacteriia</taxon>
        <taxon>Flavobacteriales</taxon>
        <taxon>Flavobacteriaceae</taxon>
        <taxon>Flavobacterium</taxon>
    </lineage>
</organism>
<dbReference type="InterPro" id="IPR032675">
    <property type="entry name" value="LRR_dom_sf"/>
</dbReference>
<evidence type="ECO:0000256" key="2">
    <source>
        <dbReference type="ARBA" id="ARBA00022729"/>
    </source>
</evidence>
<sequence>MKIKTILFLLVFTTLCNAQIINIPNINFKAKLLEASSTNQIARDINGTYFKIDSNNNNEIEYTEADDVYELNISNLNSIQSVKISDITGLIHFSNLRKFHCIDNLLTNLDLTSFANLLAINCGFNQLTSLNISGLNQLEFLSCESNQIVNLDLSNKPNLVTLYCENNNISNLNLNELINLIYLTVSGNPISILDFSGIYNIEHLQCMYTNITNLDVSNQTNLDLIMCGENPSLEKIFMKNGKIESGLNLINLPNLKYVCVDDLQLTTIQNNINFSSGSLNCSVNTYCSFSPGGTYYTIQGQNKFDANNNGCDNNDIICPKLKYSITNGTDIGYLISNITGFYYIPVQAGTQTITPIIENPTYFNVSPITFNVSFPTAISPYNQDFCITANGFHNDLELMLIPINTAVPGFNAKYKLVFKNKGTTTQSGTINFTFDDSVLDFVSSNPNVSNQSTGSLNWNFINLLPFESREIDIILNLNSPTETPSLNSGDLLNSSATVNGQTDETPNDNIAILNQIVVNSYDPNDKTCLEGTTITTSMVGEYVHYLIRFENNGTANAQNIIVKDMIDINKFDINTLIPIKGSHNFETRISSINKVEFIFQNINLPFDDANNDGYVSFKIKTKPNLVVGNTFSNSANIYFDYNFPIVTNNYTTTIQNTLGLQENDFINNISVYPNPVKNILNFKAEDNISKVEVYDISGRILSSNSVSENKIDLSELKTGNYILKIYIEKGIMKTKIIKE</sequence>
<evidence type="ECO:0000259" key="5">
    <source>
        <dbReference type="Pfam" id="PF18962"/>
    </source>
</evidence>
<dbReference type="PANTHER" id="PTHR47566">
    <property type="match status" value="1"/>
</dbReference>
<gene>
    <name evidence="7" type="ORF">Q361_1521</name>
</gene>
<dbReference type="Proteomes" id="UP000237056">
    <property type="component" value="Unassembled WGS sequence"/>
</dbReference>
<keyword evidence="1" id="KW-0433">Leucine-rich repeat</keyword>